<dbReference type="GO" id="GO:0016787">
    <property type="term" value="F:hydrolase activity"/>
    <property type="evidence" value="ECO:0007669"/>
    <property type="project" value="InterPro"/>
</dbReference>
<dbReference type="InterPro" id="IPR011105">
    <property type="entry name" value="Cell_wall_hydrolase_SleB"/>
</dbReference>
<dbReference type="Pfam" id="PF07486">
    <property type="entry name" value="Hydrolase_2"/>
    <property type="match status" value="1"/>
</dbReference>
<reference evidence="2" key="2">
    <citation type="submission" date="2020-09" db="EMBL/GenBank/DDBJ databases">
        <authorList>
            <person name="Sun Q."/>
            <person name="Zhou Y."/>
        </authorList>
    </citation>
    <scope>NUCLEOTIDE SEQUENCE</scope>
    <source>
        <strain evidence="2">CGMCC 1.12921</strain>
    </source>
</reference>
<comment type="caution">
    <text evidence="2">The sequence shown here is derived from an EMBL/GenBank/DDBJ whole genome shotgun (WGS) entry which is preliminary data.</text>
</comment>
<dbReference type="Gene3D" id="1.10.10.2520">
    <property type="entry name" value="Cell wall hydrolase SleB, domain 1"/>
    <property type="match status" value="1"/>
</dbReference>
<gene>
    <name evidence="2" type="ORF">GCM10011342_15300</name>
</gene>
<organism evidence="2 3">
    <name type="scientific">Aquisalinus flavus</name>
    <dbReference type="NCBI Taxonomy" id="1526572"/>
    <lineage>
        <taxon>Bacteria</taxon>
        <taxon>Pseudomonadati</taxon>
        <taxon>Pseudomonadota</taxon>
        <taxon>Alphaproteobacteria</taxon>
        <taxon>Parvularculales</taxon>
        <taxon>Parvularculaceae</taxon>
        <taxon>Aquisalinus</taxon>
    </lineage>
</organism>
<dbReference type="EMBL" id="BMGH01000001">
    <property type="protein sequence ID" value="GGD07428.1"/>
    <property type="molecule type" value="Genomic_DNA"/>
</dbReference>
<proteinExistence type="predicted"/>
<reference evidence="2" key="1">
    <citation type="journal article" date="2014" name="Int. J. Syst. Evol. Microbiol.">
        <title>Complete genome sequence of Corynebacterium casei LMG S-19264T (=DSM 44701T), isolated from a smear-ripened cheese.</title>
        <authorList>
            <consortium name="US DOE Joint Genome Institute (JGI-PGF)"/>
            <person name="Walter F."/>
            <person name="Albersmeier A."/>
            <person name="Kalinowski J."/>
            <person name="Ruckert C."/>
        </authorList>
    </citation>
    <scope>NUCLEOTIDE SEQUENCE</scope>
    <source>
        <strain evidence="2">CGMCC 1.12921</strain>
    </source>
</reference>
<dbReference type="AlphaFoldDB" id="A0A8J2V536"/>
<sequence length="259" mass="28544">MNWAIDTDTHAQNPEQSPAMPNWQARRWLAALGISVCAVALTLSGHHRVQLHEAEQESLQMLAEAEAAAAEFSQWQFAQSEGGDDGLFDTAPAMQFASADISDLVSYDFTELEVARIQSAERRCLADAIYYESRNESMLGKLGVADVVLNRVKSPYYPDTICGVVYQGSERTTGCQFSFTCDGSMDKRGKTGLYDDIDELAGVIIAGMHMPVSRNATHYHADYVSPYWAPTLTPTAQIGAHKFYRFPNKTTETIVSAAQ</sequence>
<accession>A0A8J2V536</accession>
<dbReference type="InterPro" id="IPR042047">
    <property type="entry name" value="SleB_dom1"/>
</dbReference>
<protein>
    <recommendedName>
        <fullName evidence="1">Cell wall hydrolase SleB domain-containing protein</fullName>
    </recommendedName>
</protein>
<evidence type="ECO:0000259" key="1">
    <source>
        <dbReference type="Pfam" id="PF07486"/>
    </source>
</evidence>
<evidence type="ECO:0000313" key="2">
    <source>
        <dbReference type="EMBL" id="GGD07428.1"/>
    </source>
</evidence>
<dbReference type="Proteomes" id="UP000613582">
    <property type="component" value="Unassembled WGS sequence"/>
</dbReference>
<name>A0A8J2V536_9PROT</name>
<feature type="domain" description="Cell wall hydrolase SleB" evidence="1">
    <location>
        <begin position="135"/>
        <end position="244"/>
    </location>
</feature>
<keyword evidence="3" id="KW-1185">Reference proteome</keyword>
<evidence type="ECO:0000313" key="3">
    <source>
        <dbReference type="Proteomes" id="UP000613582"/>
    </source>
</evidence>